<name>T1ICH4_RHOPR</name>
<dbReference type="EnsemblMetazoa" id="RPRC013994-RA">
    <property type="protein sequence ID" value="RPRC013994-PA"/>
    <property type="gene ID" value="RPRC013994"/>
</dbReference>
<evidence type="ECO:0000313" key="2">
    <source>
        <dbReference type="EnsemblMetazoa" id="RPRC013994-PA"/>
    </source>
</evidence>
<feature type="region of interest" description="Disordered" evidence="1">
    <location>
        <begin position="444"/>
        <end position="506"/>
    </location>
</feature>
<feature type="compositionally biased region" description="Basic and acidic residues" evidence="1">
    <location>
        <begin position="185"/>
        <end position="196"/>
    </location>
</feature>
<reference evidence="2" key="1">
    <citation type="submission" date="2015-05" db="UniProtKB">
        <authorList>
            <consortium name="EnsemblMetazoa"/>
        </authorList>
    </citation>
    <scope>IDENTIFICATION</scope>
</reference>
<evidence type="ECO:0000256" key="1">
    <source>
        <dbReference type="SAM" id="MobiDB-lite"/>
    </source>
</evidence>
<organism evidence="2 3">
    <name type="scientific">Rhodnius prolixus</name>
    <name type="common">Triatomid bug</name>
    <dbReference type="NCBI Taxonomy" id="13249"/>
    <lineage>
        <taxon>Eukaryota</taxon>
        <taxon>Metazoa</taxon>
        <taxon>Ecdysozoa</taxon>
        <taxon>Arthropoda</taxon>
        <taxon>Hexapoda</taxon>
        <taxon>Insecta</taxon>
        <taxon>Pterygota</taxon>
        <taxon>Neoptera</taxon>
        <taxon>Paraneoptera</taxon>
        <taxon>Hemiptera</taxon>
        <taxon>Heteroptera</taxon>
        <taxon>Panheteroptera</taxon>
        <taxon>Cimicomorpha</taxon>
        <taxon>Reduviidae</taxon>
        <taxon>Triatominae</taxon>
        <taxon>Rhodnius</taxon>
    </lineage>
</organism>
<feature type="compositionally biased region" description="Basic and acidic residues" evidence="1">
    <location>
        <begin position="455"/>
        <end position="491"/>
    </location>
</feature>
<dbReference type="STRING" id="13249.T1ICH4"/>
<feature type="region of interest" description="Disordered" evidence="1">
    <location>
        <begin position="353"/>
        <end position="375"/>
    </location>
</feature>
<accession>T1ICH4</accession>
<evidence type="ECO:0000313" key="3">
    <source>
        <dbReference type="Proteomes" id="UP000015103"/>
    </source>
</evidence>
<feature type="compositionally biased region" description="Basic and acidic residues" evidence="1">
    <location>
        <begin position="155"/>
        <end position="172"/>
    </location>
</feature>
<feature type="region of interest" description="Disordered" evidence="1">
    <location>
        <begin position="24"/>
        <end position="44"/>
    </location>
</feature>
<feature type="compositionally biased region" description="Basic residues" evidence="1">
    <location>
        <begin position="173"/>
        <end position="184"/>
    </location>
</feature>
<feature type="region of interest" description="Disordered" evidence="1">
    <location>
        <begin position="87"/>
        <end position="112"/>
    </location>
</feature>
<dbReference type="AlphaFoldDB" id="T1ICH4"/>
<feature type="region of interest" description="Disordered" evidence="1">
    <location>
        <begin position="125"/>
        <end position="299"/>
    </location>
</feature>
<proteinExistence type="predicted"/>
<keyword evidence="3" id="KW-1185">Reference proteome</keyword>
<dbReference type="VEuPathDB" id="VectorBase:RPRC013994"/>
<protein>
    <submittedName>
        <fullName evidence="2">Uncharacterized protein</fullName>
    </submittedName>
</protein>
<dbReference type="HOGENOM" id="CLU_539258_0_0_1"/>
<dbReference type="EMBL" id="ACPB03020778">
    <property type="status" value="NOT_ANNOTATED_CDS"/>
    <property type="molecule type" value="Genomic_DNA"/>
</dbReference>
<sequence>MMVSKCINLKAMTDYERLGRRGKPQREIYTPGSGPLRKSGNSKDEVLQNSGGLYRNVGNGTQASNLHNTARSIEINKITEELIKISMNSGKKSNPQIDFPNENETLRRPRKPDCELYIPKAVAAAQAQSREKDRSNSGEIACLDNRATKSNSSRYPKDTKPSESVLKNEAKHTDRRKRDKKRRDKVGMADKDKLANQEKNSFLNRKTKSKESLSVIDKDEHRNQMSGPNRFLRHGSEPPLSYQENRNRDTRSADPGNVGHSWGLQDSKPHNKPPPGHSTRRNSGLKTKQLPPAFESLPPRLQKKYMAENGIDDISECMPPKVMQHLNESNSSWDGTTLTFQGRIDEQPAYVHGEHHRSTAWSKTLPNPGRGRGRGRIRKELDNNVKDMTRSLTPDKLYTKNNVKNSSLMKPDDTLAARNVYSVEEKENVVKDALPVARCEADTTCASSNQVQEEAESKSTEDHLDWAAEVERCEEQDKKRLSRTNSRESLVDRVMPPPREKKRRRK</sequence>
<dbReference type="Proteomes" id="UP000015103">
    <property type="component" value="Unassembled WGS sequence"/>
</dbReference>
<dbReference type="InParanoid" id="T1ICH4"/>
<feature type="compositionally biased region" description="Polar residues" evidence="1">
    <location>
        <begin position="87"/>
        <end position="96"/>
    </location>
</feature>